<proteinExistence type="predicted"/>
<reference evidence="1" key="2">
    <citation type="journal article" date="2015" name="Data Brief">
        <title>Shoot transcriptome of the giant reed, Arundo donax.</title>
        <authorList>
            <person name="Barrero R.A."/>
            <person name="Guerrero F.D."/>
            <person name="Moolhuijzen P."/>
            <person name="Goolsby J.A."/>
            <person name="Tidwell J."/>
            <person name="Bellgard S.E."/>
            <person name="Bellgard M.I."/>
        </authorList>
    </citation>
    <scope>NUCLEOTIDE SEQUENCE</scope>
    <source>
        <tissue evidence="1">Shoot tissue taken approximately 20 cm above the soil surface</tissue>
    </source>
</reference>
<evidence type="ECO:0000313" key="1">
    <source>
        <dbReference type="EMBL" id="JAD33202.1"/>
    </source>
</evidence>
<accession>A0A0A8ZEA5</accession>
<sequence length="34" mass="3603">MHATAGLCSKSPITFPIWLPCLDGSHFKGLVACT</sequence>
<name>A0A0A8ZEA5_ARUDO</name>
<protein>
    <submittedName>
        <fullName evidence="1">Uncharacterized protein</fullName>
    </submittedName>
</protein>
<reference evidence="1" key="1">
    <citation type="submission" date="2014-09" db="EMBL/GenBank/DDBJ databases">
        <authorList>
            <person name="Magalhaes I.L.F."/>
            <person name="Oliveira U."/>
            <person name="Santos F.R."/>
            <person name="Vidigal T.H.D.A."/>
            <person name="Brescovit A.D."/>
            <person name="Santos A.J."/>
        </authorList>
    </citation>
    <scope>NUCLEOTIDE SEQUENCE</scope>
    <source>
        <tissue evidence="1">Shoot tissue taken approximately 20 cm above the soil surface</tissue>
    </source>
</reference>
<dbReference type="EMBL" id="GBRH01264693">
    <property type="protein sequence ID" value="JAD33202.1"/>
    <property type="molecule type" value="Transcribed_RNA"/>
</dbReference>
<dbReference type="AlphaFoldDB" id="A0A0A8ZEA5"/>
<organism evidence="1">
    <name type="scientific">Arundo donax</name>
    <name type="common">Giant reed</name>
    <name type="synonym">Donax arundinaceus</name>
    <dbReference type="NCBI Taxonomy" id="35708"/>
    <lineage>
        <taxon>Eukaryota</taxon>
        <taxon>Viridiplantae</taxon>
        <taxon>Streptophyta</taxon>
        <taxon>Embryophyta</taxon>
        <taxon>Tracheophyta</taxon>
        <taxon>Spermatophyta</taxon>
        <taxon>Magnoliopsida</taxon>
        <taxon>Liliopsida</taxon>
        <taxon>Poales</taxon>
        <taxon>Poaceae</taxon>
        <taxon>PACMAD clade</taxon>
        <taxon>Arundinoideae</taxon>
        <taxon>Arundineae</taxon>
        <taxon>Arundo</taxon>
    </lineage>
</organism>